<feature type="transmembrane region" description="Helical" evidence="10">
    <location>
        <begin position="9"/>
        <end position="29"/>
    </location>
</feature>
<dbReference type="GO" id="GO:0016020">
    <property type="term" value="C:membrane"/>
    <property type="evidence" value="ECO:0007669"/>
    <property type="project" value="UniProtKB-SubCell"/>
</dbReference>
<feature type="transmembrane region" description="Helical" evidence="10">
    <location>
        <begin position="122"/>
        <end position="142"/>
    </location>
</feature>
<evidence type="ECO:0000256" key="2">
    <source>
        <dbReference type="ARBA" id="ARBA00006214"/>
    </source>
</evidence>
<feature type="transmembrane region" description="Helical" evidence="10">
    <location>
        <begin position="163"/>
        <end position="181"/>
    </location>
</feature>
<keyword evidence="3 10" id="KW-0812">Transmembrane</keyword>
<keyword evidence="5 10" id="KW-1133">Transmembrane helix</keyword>
<dbReference type="Pfam" id="PF07884">
    <property type="entry name" value="VKOR"/>
    <property type="match status" value="1"/>
</dbReference>
<comment type="subcellular location">
    <subcellularLocation>
        <location evidence="1">Membrane</location>
        <topology evidence="1">Multi-pass membrane protein</topology>
    </subcellularLocation>
</comment>
<dbReference type="Gene3D" id="1.20.1440.130">
    <property type="entry name" value="VKOR domain"/>
    <property type="match status" value="1"/>
</dbReference>
<keyword evidence="7 10" id="KW-0472">Membrane</keyword>
<dbReference type="SMART" id="SM00756">
    <property type="entry name" value="VKc"/>
    <property type="match status" value="1"/>
</dbReference>
<reference evidence="12 13" key="1">
    <citation type="submission" date="2018-06" db="EMBL/GenBank/DDBJ databases">
        <authorList>
            <consortium name="Pathogen Informatics"/>
            <person name="Doyle S."/>
        </authorList>
    </citation>
    <scope>NUCLEOTIDE SEQUENCE [LARGE SCALE GENOMIC DNA]</scope>
    <source>
        <strain evidence="12 13">NCTC1934</strain>
    </source>
</reference>
<accession>A0A378Y9I6</accession>
<evidence type="ECO:0000256" key="5">
    <source>
        <dbReference type="ARBA" id="ARBA00022989"/>
    </source>
</evidence>
<keyword evidence="13" id="KW-1185">Reference proteome</keyword>
<evidence type="ECO:0000256" key="3">
    <source>
        <dbReference type="ARBA" id="ARBA00022692"/>
    </source>
</evidence>
<proteinExistence type="inferred from homology"/>
<keyword evidence="9" id="KW-0676">Redox-active center</keyword>
<feature type="domain" description="Vitamin K epoxide reductase" evidence="11">
    <location>
        <begin position="6"/>
        <end position="147"/>
    </location>
</feature>
<evidence type="ECO:0000256" key="8">
    <source>
        <dbReference type="ARBA" id="ARBA00023157"/>
    </source>
</evidence>
<gene>
    <name evidence="12" type="ORF">NCTC1934_01201</name>
</gene>
<dbReference type="RefSeq" id="WP_235204392.1">
    <property type="nucleotide sequence ID" value="NZ_JADLPU010000010.1"/>
</dbReference>
<protein>
    <submittedName>
        <fullName evidence="12">VKOR family protein</fullName>
    </submittedName>
</protein>
<dbReference type="STRING" id="1406858.GCA_000710895_05637"/>
<evidence type="ECO:0000313" key="12">
    <source>
        <dbReference type="EMBL" id="SUA73754.1"/>
    </source>
</evidence>
<dbReference type="InterPro" id="IPR012932">
    <property type="entry name" value="VKOR"/>
</dbReference>
<dbReference type="GO" id="GO:0016491">
    <property type="term" value="F:oxidoreductase activity"/>
    <property type="evidence" value="ECO:0007669"/>
    <property type="project" value="UniProtKB-KW"/>
</dbReference>
<evidence type="ECO:0000256" key="10">
    <source>
        <dbReference type="SAM" id="Phobius"/>
    </source>
</evidence>
<dbReference type="InterPro" id="IPR041714">
    <property type="entry name" value="VKOR_Actinobacteria"/>
</dbReference>
<feature type="transmembrane region" description="Helical" evidence="10">
    <location>
        <begin position="95"/>
        <end position="116"/>
    </location>
</feature>
<dbReference type="CDD" id="cd12922">
    <property type="entry name" value="VKOR_5"/>
    <property type="match status" value="1"/>
</dbReference>
<feature type="transmembrane region" description="Helical" evidence="10">
    <location>
        <begin position="70"/>
        <end position="88"/>
    </location>
</feature>
<keyword evidence="4" id="KW-0874">Quinone</keyword>
<dbReference type="GO" id="GO:0048038">
    <property type="term" value="F:quinone binding"/>
    <property type="evidence" value="ECO:0007669"/>
    <property type="project" value="UniProtKB-KW"/>
</dbReference>
<sequence length="189" mass="20764">MIITATPKAAWALLIGGLAGWIASIVLTVDKFKLLTDPGFKPLCSIDQVVACTTVIESDQASAFGFPNPLIGIVGFSVVVTLAVLGIAGIGFPRWFWGGLWVGLVLGMVFIGWLIFQAAYRIHAMCPWCMVVWAATPVLLAVTTGQLFERSRGVLQIVVEWRWTVVAVYYAVVVLILFLQFQDYWLDLV</sequence>
<keyword evidence="8" id="KW-1015">Disulfide bond</keyword>
<dbReference type="EMBL" id="UGRY01000002">
    <property type="protein sequence ID" value="SUA73754.1"/>
    <property type="molecule type" value="Genomic_DNA"/>
</dbReference>
<evidence type="ECO:0000256" key="1">
    <source>
        <dbReference type="ARBA" id="ARBA00004141"/>
    </source>
</evidence>
<evidence type="ECO:0000256" key="4">
    <source>
        <dbReference type="ARBA" id="ARBA00022719"/>
    </source>
</evidence>
<evidence type="ECO:0000313" key="13">
    <source>
        <dbReference type="Proteomes" id="UP000255467"/>
    </source>
</evidence>
<name>A0A378Y9I6_9NOCA</name>
<dbReference type="Proteomes" id="UP000255467">
    <property type="component" value="Unassembled WGS sequence"/>
</dbReference>
<evidence type="ECO:0000256" key="9">
    <source>
        <dbReference type="ARBA" id="ARBA00023284"/>
    </source>
</evidence>
<dbReference type="AlphaFoldDB" id="A0A378Y9I6"/>
<evidence type="ECO:0000256" key="7">
    <source>
        <dbReference type="ARBA" id="ARBA00023136"/>
    </source>
</evidence>
<evidence type="ECO:0000256" key="6">
    <source>
        <dbReference type="ARBA" id="ARBA00023002"/>
    </source>
</evidence>
<evidence type="ECO:0000259" key="11">
    <source>
        <dbReference type="SMART" id="SM00756"/>
    </source>
</evidence>
<comment type="similarity">
    <text evidence="2">Belongs to the VKOR family.</text>
</comment>
<organism evidence="12 13">
    <name type="scientific">Nocardia otitidiscaviarum</name>
    <dbReference type="NCBI Taxonomy" id="1823"/>
    <lineage>
        <taxon>Bacteria</taxon>
        <taxon>Bacillati</taxon>
        <taxon>Actinomycetota</taxon>
        <taxon>Actinomycetes</taxon>
        <taxon>Mycobacteriales</taxon>
        <taxon>Nocardiaceae</taxon>
        <taxon>Nocardia</taxon>
    </lineage>
</organism>
<dbReference type="InterPro" id="IPR038354">
    <property type="entry name" value="VKOR_sf"/>
</dbReference>
<keyword evidence="6" id="KW-0560">Oxidoreductase</keyword>